<reference evidence="2" key="1">
    <citation type="submission" date="2020-02" db="EMBL/GenBank/DDBJ databases">
        <authorList>
            <person name="Meier V. D."/>
        </authorList>
    </citation>
    <scope>NUCLEOTIDE SEQUENCE</scope>
    <source>
        <strain evidence="2">AVDCRST_MAG75</strain>
    </source>
</reference>
<dbReference type="EMBL" id="CADCUO010000206">
    <property type="protein sequence ID" value="CAA9413376.1"/>
    <property type="molecule type" value="Genomic_DNA"/>
</dbReference>
<evidence type="ECO:0000256" key="1">
    <source>
        <dbReference type="SAM" id="Phobius"/>
    </source>
</evidence>
<gene>
    <name evidence="2" type="ORF">AVDCRST_MAG75-2905</name>
</gene>
<dbReference type="AlphaFoldDB" id="A0A6J4PDJ7"/>
<feature type="transmembrane region" description="Helical" evidence="1">
    <location>
        <begin position="213"/>
        <end position="234"/>
    </location>
</feature>
<evidence type="ECO:0000313" key="2">
    <source>
        <dbReference type="EMBL" id="CAA9413376.1"/>
    </source>
</evidence>
<accession>A0A6J4PDJ7</accession>
<keyword evidence="1" id="KW-0812">Transmembrane</keyword>
<protein>
    <submittedName>
        <fullName evidence="2">Zinc transporter, ZIP family</fullName>
    </submittedName>
</protein>
<feature type="transmembrane region" description="Helical" evidence="1">
    <location>
        <begin position="318"/>
        <end position="338"/>
    </location>
</feature>
<feature type="transmembrane region" description="Helical" evidence="1">
    <location>
        <begin position="147"/>
        <end position="173"/>
    </location>
</feature>
<proteinExistence type="predicted"/>
<organism evidence="2">
    <name type="scientific">uncultured Propionibacteriaceae bacterium</name>
    <dbReference type="NCBI Taxonomy" id="257457"/>
    <lineage>
        <taxon>Bacteria</taxon>
        <taxon>Bacillati</taxon>
        <taxon>Actinomycetota</taxon>
        <taxon>Actinomycetes</taxon>
        <taxon>Propionibacteriales</taxon>
        <taxon>Propionibacteriaceae</taxon>
        <taxon>environmental samples</taxon>
    </lineage>
</organism>
<feature type="transmembrane region" description="Helical" evidence="1">
    <location>
        <begin position="180"/>
        <end position="201"/>
    </location>
</feature>
<name>A0A6J4PDJ7_9ACTN</name>
<feature type="transmembrane region" description="Helical" evidence="1">
    <location>
        <begin position="344"/>
        <end position="365"/>
    </location>
</feature>
<feature type="transmembrane region" description="Helical" evidence="1">
    <location>
        <begin position="377"/>
        <end position="397"/>
    </location>
</feature>
<keyword evidence="1" id="KW-0472">Membrane</keyword>
<sequence>MTAQLAGGSTPTRRRSWAAALAVLLLVACALVGLALLAGPSLPDRLGSPVEQLAIERSVLGPGTIELTIRNTGPDPVQVAQVFVNDTYVDARGATEPVGRLGTDTILLDYPWRDGQPYLVSLVTSTGAVVEHEIDAAVATPQAGIGFLGLMALLGIYVGVLPVLLGMLLLPLLRRTGPSVVQVLLCVTVGLLAFLALDGAAEAITLAEGAGGPFGGATLVVLGAILAFLLLTAASRSISSPAQTTGAQADGGLGQAGMIALGIGLHNLGEGLAIGSAYAVGELALGAALVVGFALHNTTEGIAVVAPLTGHRPRLLRLLSLGLLAGAPAIVGAVLGAAVNNAELSALLIGIGVGAIVQVITQILPTVRQQAGGALHPLDLVGVAAGVLIMYATGLLVPA</sequence>
<keyword evidence="1" id="KW-1133">Transmembrane helix</keyword>